<evidence type="ECO:0000313" key="2">
    <source>
        <dbReference type="Proteomes" id="UP000886523"/>
    </source>
</evidence>
<reference evidence="1" key="1">
    <citation type="journal article" date="2020" name="Nat. Commun.">
        <title>Large-scale genome sequencing of mycorrhizal fungi provides insights into the early evolution of symbiotic traits.</title>
        <authorList>
            <person name="Miyauchi S."/>
            <person name="Kiss E."/>
            <person name="Kuo A."/>
            <person name="Drula E."/>
            <person name="Kohler A."/>
            <person name="Sanchez-Garcia M."/>
            <person name="Morin E."/>
            <person name="Andreopoulos B."/>
            <person name="Barry K.W."/>
            <person name="Bonito G."/>
            <person name="Buee M."/>
            <person name="Carver A."/>
            <person name="Chen C."/>
            <person name="Cichocki N."/>
            <person name="Clum A."/>
            <person name="Culley D."/>
            <person name="Crous P.W."/>
            <person name="Fauchery L."/>
            <person name="Girlanda M."/>
            <person name="Hayes R.D."/>
            <person name="Keri Z."/>
            <person name="LaButti K."/>
            <person name="Lipzen A."/>
            <person name="Lombard V."/>
            <person name="Magnuson J."/>
            <person name="Maillard F."/>
            <person name="Murat C."/>
            <person name="Nolan M."/>
            <person name="Ohm R.A."/>
            <person name="Pangilinan J."/>
            <person name="Pereira M.F."/>
            <person name="Perotto S."/>
            <person name="Peter M."/>
            <person name="Pfister S."/>
            <person name="Riley R."/>
            <person name="Sitrit Y."/>
            <person name="Stielow J.B."/>
            <person name="Szollosi G."/>
            <person name="Zifcakova L."/>
            <person name="Stursova M."/>
            <person name="Spatafora J.W."/>
            <person name="Tedersoo L."/>
            <person name="Vaario L.M."/>
            <person name="Yamada A."/>
            <person name="Yan M."/>
            <person name="Wang P."/>
            <person name="Xu J."/>
            <person name="Bruns T."/>
            <person name="Baldrian P."/>
            <person name="Vilgalys R."/>
            <person name="Dunand C."/>
            <person name="Henrissat B."/>
            <person name="Grigoriev I.V."/>
            <person name="Hibbett D."/>
            <person name="Nagy L.G."/>
            <person name="Martin F.M."/>
        </authorList>
    </citation>
    <scope>NUCLEOTIDE SEQUENCE</scope>
    <source>
        <strain evidence="1">UP504</strain>
    </source>
</reference>
<evidence type="ECO:0000313" key="1">
    <source>
        <dbReference type="EMBL" id="KAF9510498.1"/>
    </source>
</evidence>
<sequence length="109" mass="12385">TYDIWCMYHKNLHIRHLQLPSALQFDFNSVTLDGAVPKFHLNAHGDLCRTVFSLNFFPGVGHMDGEGIERDWASVNGAARSTKEMGEGSQHDTLDDIWGNTNYRKFIAM</sequence>
<feature type="non-terminal residue" evidence="1">
    <location>
        <position position="1"/>
    </location>
</feature>
<comment type="caution">
    <text evidence="1">The sequence shown here is derived from an EMBL/GenBank/DDBJ whole genome shotgun (WGS) entry which is preliminary data.</text>
</comment>
<accession>A0A9P6ARC5</accession>
<dbReference type="OrthoDB" id="3257768at2759"/>
<feature type="non-terminal residue" evidence="1">
    <location>
        <position position="109"/>
    </location>
</feature>
<dbReference type="Pfam" id="PF18758">
    <property type="entry name" value="KDZ"/>
    <property type="match status" value="1"/>
</dbReference>
<dbReference type="InterPro" id="IPR040521">
    <property type="entry name" value="KDZ"/>
</dbReference>
<gene>
    <name evidence="1" type="ORF">BS47DRAFT_1247513</name>
</gene>
<dbReference type="AlphaFoldDB" id="A0A9P6ARC5"/>
<dbReference type="Proteomes" id="UP000886523">
    <property type="component" value="Unassembled WGS sequence"/>
</dbReference>
<keyword evidence="2" id="KW-1185">Reference proteome</keyword>
<protein>
    <submittedName>
        <fullName evidence="1">Uncharacterized protein</fullName>
    </submittedName>
</protein>
<name>A0A9P6ARC5_9AGAM</name>
<dbReference type="EMBL" id="MU129015">
    <property type="protein sequence ID" value="KAF9510498.1"/>
    <property type="molecule type" value="Genomic_DNA"/>
</dbReference>
<proteinExistence type="predicted"/>
<organism evidence="1 2">
    <name type="scientific">Hydnum rufescens UP504</name>
    <dbReference type="NCBI Taxonomy" id="1448309"/>
    <lineage>
        <taxon>Eukaryota</taxon>
        <taxon>Fungi</taxon>
        <taxon>Dikarya</taxon>
        <taxon>Basidiomycota</taxon>
        <taxon>Agaricomycotina</taxon>
        <taxon>Agaricomycetes</taxon>
        <taxon>Cantharellales</taxon>
        <taxon>Hydnaceae</taxon>
        <taxon>Hydnum</taxon>
    </lineage>
</organism>